<feature type="compositionally biased region" description="Acidic residues" evidence="3">
    <location>
        <begin position="111"/>
        <end position="120"/>
    </location>
</feature>
<comment type="subcellular location">
    <subcellularLocation>
        <location evidence="1">Cytoplasm</location>
    </subcellularLocation>
</comment>
<evidence type="ECO:0000313" key="5">
    <source>
        <dbReference type="EMBL" id="TID29495.1"/>
    </source>
</evidence>
<feature type="compositionally biased region" description="Basic and acidic residues" evidence="3">
    <location>
        <begin position="210"/>
        <end position="224"/>
    </location>
</feature>
<evidence type="ECO:0000256" key="3">
    <source>
        <dbReference type="SAM" id="MobiDB-lite"/>
    </source>
</evidence>
<keyword evidence="2" id="KW-0963">Cytoplasm</keyword>
<feature type="region of interest" description="Disordered" evidence="3">
    <location>
        <begin position="28"/>
        <end position="139"/>
    </location>
</feature>
<sequence>MSFENKNLYALLGNDVSGDEDEFIAPKEIVAPLKSTKKSGVPPKADKTKSKGGKPKPTGNEAGVKFQNKNKDVTPPPSTGRSHGKDKKFDRHSRTGRSETAKAEKMRLGDEVEAQIEAEEDAKAEAEGDEEEEPKQQLRSAADFFAELESSEFQKSKAAAAPASEINAEDLLVKETEEFIPSKTEKKVKQKAKKTKVYLDIDVTVADYVRPERIERSERSDNRKPRGGKKFAGKPKPAEKKSLLNDKNFPAL</sequence>
<dbReference type="InterPro" id="IPR019084">
    <property type="entry name" value="STM1-like_N"/>
</dbReference>
<proteinExistence type="predicted"/>
<protein>
    <recommendedName>
        <fullName evidence="4">STM1-like N-terminal domain-containing protein</fullName>
    </recommendedName>
</protein>
<dbReference type="Pfam" id="PF09598">
    <property type="entry name" value="Stm1_N"/>
    <property type="match status" value="1"/>
</dbReference>
<evidence type="ECO:0000256" key="2">
    <source>
        <dbReference type="ARBA" id="ARBA00022490"/>
    </source>
</evidence>
<evidence type="ECO:0000313" key="6">
    <source>
        <dbReference type="Proteomes" id="UP000307173"/>
    </source>
</evidence>
<organism evidence="5 6">
    <name type="scientific">Pichia inconspicua</name>
    <dbReference type="NCBI Taxonomy" id="52247"/>
    <lineage>
        <taxon>Eukaryota</taxon>
        <taxon>Fungi</taxon>
        <taxon>Dikarya</taxon>
        <taxon>Ascomycota</taxon>
        <taxon>Saccharomycotina</taxon>
        <taxon>Pichiomycetes</taxon>
        <taxon>Pichiales</taxon>
        <taxon>Pichiaceae</taxon>
        <taxon>Pichia</taxon>
    </lineage>
</organism>
<evidence type="ECO:0000256" key="1">
    <source>
        <dbReference type="ARBA" id="ARBA00004496"/>
    </source>
</evidence>
<gene>
    <name evidence="5" type="ORF">CANINC_001890</name>
</gene>
<dbReference type="EMBL" id="SELW01000288">
    <property type="protein sequence ID" value="TID29495.1"/>
    <property type="molecule type" value="Genomic_DNA"/>
</dbReference>
<feature type="domain" description="STM1-like N-terminal" evidence="4">
    <location>
        <begin position="5"/>
        <end position="55"/>
    </location>
</feature>
<reference evidence="5 6" key="1">
    <citation type="journal article" date="2019" name="Front. Genet.">
        <title>Whole-Genome Sequencing of the Opportunistic Yeast Pathogen Candida inconspicua Uncovers Its Hybrid Origin.</title>
        <authorList>
            <person name="Mixao V."/>
            <person name="Hansen A.P."/>
            <person name="Saus E."/>
            <person name="Boekhout T."/>
            <person name="Lass-Florl C."/>
            <person name="Gabaldon T."/>
        </authorList>
    </citation>
    <scope>NUCLEOTIDE SEQUENCE [LARGE SCALE GENOMIC DNA]</scope>
    <source>
        <strain evidence="5 6">CBS 180</strain>
    </source>
</reference>
<dbReference type="Gene3D" id="6.10.140.1040">
    <property type="match status" value="1"/>
</dbReference>
<keyword evidence="6" id="KW-1185">Reference proteome</keyword>
<dbReference type="GO" id="GO:0005737">
    <property type="term" value="C:cytoplasm"/>
    <property type="evidence" value="ECO:0007669"/>
    <property type="project" value="UniProtKB-SubCell"/>
</dbReference>
<dbReference type="STRING" id="52247.A0A4T0X2X3"/>
<dbReference type="Proteomes" id="UP000307173">
    <property type="component" value="Unassembled WGS sequence"/>
</dbReference>
<evidence type="ECO:0000259" key="4">
    <source>
        <dbReference type="Pfam" id="PF09598"/>
    </source>
</evidence>
<name>A0A4T0X2X3_9ASCO</name>
<feature type="region of interest" description="Disordered" evidence="3">
    <location>
        <begin position="210"/>
        <end position="252"/>
    </location>
</feature>
<dbReference type="OrthoDB" id="5426471at2759"/>
<comment type="caution">
    <text evidence="5">The sequence shown here is derived from an EMBL/GenBank/DDBJ whole genome shotgun (WGS) entry which is preliminary data.</text>
</comment>
<feature type="compositionally biased region" description="Basic and acidic residues" evidence="3">
    <location>
        <begin position="87"/>
        <end position="110"/>
    </location>
</feature>
<dbReference type="AlphaFoldDB" id="A0A4T0X2X3"/>
<accession>A0A4T0X2X3</accession>